<sequence>MEEKNRKQIKKSGRKPKIDPAVHRYSINLNAEDNAKFLALFDQSEMKVIAHFITACIFQKKVKTVKIDMNAVEYHEKLTRFFSQFRAIGTNYNQTVKILYPNFSEKKAGTYLFKLEKETIKLEKETIELVQVTKEVIRLTQEFEEKYLKKE</sequence>
<dbReference type="Pfam" id="PF19514">
    <property type="entry name" value="MobC_2"/>
    <property type="match status" value="1"/>
</dbReference>
<evidence type="ECO:0000313" key="2">
    <source>
        <dbReference type="EMBL" id="REC66412.1"/>
    </source>
</evidence>
<feature type="coiled-coil region" evidence="1">
    <location>
        <begin position="115"/>
        <end position="142"/>
    </location>
</feature>
<protein>
    <recommendedName>
        <fullName evidence="4">MobA protein</fullName>
    </recommendedName>
</protein>
<dbReference type="OrthoDB" id="2042421at2"/>
<dbReference type="RefSeq" id="WP_116037038.1">
    <property type="nucleotide sequence ID" value="NZ_JBHLVV010000100.1"/>
</dbReference>
<accession>A0A3D9CKY8</accession>
<evidence type="ECO:0000313" key="3">
    <source>
        <dbReference type="Proteomes" id="UP000256326"/>
    </source>
</evidence>
<organism evidence="2 3">
    <name type="scientific">Epilithonimonas hispanica</name>
    <dbReference type="NCBI Taxonomy" id="358687"/>
    <lineage>
        <taxon>Bacteria</taxon>
        <taxon>Pseudomonadati</taxon>
        <taxon>Bacteroidota</taxon>
        <taxon>Flavobacteriia</taxon>
        <taxon>Flavobacteriales</taxon>
        <taxon>Weeksellaceae</taxon>
        <taxon>Chryseobacterium group</taxon>
        <taxon>Epilithonimonas</taxon>
    </lineage>
</organism>
<evidence type="ECO:0008006" key="4">
    <source>
        <dbReference type="Google" id="ProtNLM"/>
    </source>
</evidence>
<dbReference type="EMBL" id="QNUG01000062">
    <property type="protein sequence ID" value="REC66412.1"/>
    <property type="molecule type" value="Genomic_DNA"/>
</dbReference>
<comment type="caution">
    <text evidence="2">The sequence shown here is derived from an EMBL/GenBank/DDBJ whole genome shotgun (WGS) entry which is preliminary data.</text>
</comment>
<gene>
    <name evidence="2" type="ORF">DRF58_16785</name>
</gene>
<dbReference type="Proteomes" id="UP000256326">
    <property type="component" value="Unassembled WGS sequence"/>
</dbReference>
<proteinExistence type="predicted"/>
<dbReference type="NCBIfam" id="NF041324">
    <property type="entry name" value="Bacteroid_MobA"/>
    <property type="match status" value="1"/>
</dbReference>
<dbReference type="InterPro" id="IPR045788">
    <property type="entry name" value="MobC_2"/>
</dbReference>
<keyword evidence="3" id="KW-1185">Reference proteome</keyword>
<reference evidence="2 3" key="1">
    <citation type="journal article" date="2006" name="Int. J. Syst. Evol. Microbiol.">
        <title>Chryseobacterium hispanicum sp. nov., isolated from the drinking water distribution system of Sevilla, Spain.</title>
        <authorList>
            <person name="Gallego V."/>
            <person name="Garcia M.T."/>
            <person name="Ventosa A."/>
        </authorList>
    </citation>
    <scope>NUCLEOTIDE SEQUENCE [LARGE SCALE GENOMIC DNA]</scope>
    <source>
        <strain evidence="2 3">KCTC 22104</strain>
    </source>
</reference>
<name>A0A3D9CKY8_9FLAO</name>
<evidence type="ECO:0000256" key="1">
    <source>
        <dbReference type="SAM" id="Coils"/>
    </source>
</evidence>
<dbReference type="AlphaFoldDB" id="A0A3D9CKY8"/>
<keyword evidence="1" id="KW-0175">Coiled coil</keyword>